<evidence type="ECO:0000256" key="2">
    <source>
        <dbReference type="ARBA" id="ARBA00023052"/>
    </source>
</evidence>
<dbReference type="RefSeq" id="WP_275634182.1">
    <property type="nucleotide sequence ID" value="NZ_JARGYD010000008.1"/>
</dbReference>
<dbReference type="Pfam" id="PF02775">
    <property type="entry name" value="TPP_enzyme_C"/>
    <property type="match status" value="1"/>
</dbReference>
<dbReference type="SUPFAM" id="SSF52467">
    <property type="entry name" value="DHS-like NAD/FAD-binding domain"/>
    <property type="match status" value="1"/>
</dbReference>
<dbReference type="PANTHER" id="PTHR18968">
    <property type="entry name" value="THIAMINE PYROPHOSPHATE ENZYMES"/>
    <property type="match status" value="1"/>
</dbReference>
<evidence type="ECO:0000259" key="4">
    <source>
        <dbReference type="Pfam" id="PF00205"/>
    </source>
</evidence>
<gene>
    <name evidence="7" type="ORF">ACFOGP_19810</name>
</gene>
<sequence length="579" mass="61689">MRDDSNAETTAGATTITAGAGLLTRLGQLGVDVIFANSGTDFPPIIEGLAEASARGMKLPEAIVMPFESAAMGMAHGYYLASGRPQAVMVHTNVGLANASMGAINAATEQVPVLLIGGRTPTLERGRFGVRTVPIGWGQEMLDQTALVREACKWDYELRFPEQVYDVMDRAHGIATSSPKGPVYVSLPREVLCETIPADRGRRRPQMQAGAVVPPQSEIDLAADYLAEAKSPVIFAQRGAGDEHAFGALAEMAEEWGIPVCQYWAVQLAIPTDHPMAAGPDPKPLLAEADVVLVINSLAPWAPDVAEPREEAQVIQMGPDPLHSRTGVRNFRCDLGLVGETGDSIRALKAAMDARLSGRKARNEKRAATVAKRNEADREARLRAADAGRDAPQLTKAWVAKALSDAIDGDEATVFSELGCPMGPMTLGHSKAWYQEPHSGGLGWSFPTALGFKMADPDRTVIATMGDGSYMFSNPVACHQIAEAKGLSVVLVVLNNTEWGAVRQSVVGLYPNGYAARANEIPLTALEPSPDFVRVAQASRAWARKVSTADGFETALAEALAHTRADKGLALIEVSIGRD</sequence>
<dbReference type="Pfam" id="PF00205">
    <property type="entry name" value="TPP_enzyme_M"/>
    <property type="match status" value="1"/>
</dbReference>
<dbReference type="InterPro" id="IPR012000">
    <property type="entry name" value="Thiamin_PyroP_enz_cen_dom"/>
</dbReference>
<keyword evidence="8" id="KW-1185">Reference proteome</keyword>
<evidence type="ECO:0000259" key="5">
    <source>
        <dbReference type="Pfam" id="PF02775"/>
    </source>
</evidence>
<accession>A0ABV7GUT9</accession>
<dbReference type="InterPro" id="IPR011766">
    <property type="entry name" value="TPP_enzyme_TPP-bd"/>
</dbReference>
<dbReference type="CDD" id="cd02002">
    <property type="entry name" value="TPP_BFDC"/>
    <property type="match status" value="1"/>
</dbReference>
<comment type="similarity">
    <text evidence="1 3">Belongs to the TPP enzyme family.</text>
</comment>
<comment type="caution">
    <text evidence="7">The sequence shown here is derived from an EMBL/GenBank/DDBJ whole genome shotgun (WGS) entry which is preliminary data.</text>
</comment>
<reference evidence="8" key="1">
    <citation type="journal article" date="2019" name="Int. J. Syst. Evol. Microbiol.">
        <title>The Global Catalogue of Microorganisms (GCM) 10K type strain sequencing project: providing services to taxonomists for standard genome sequencing and annotation.</title>
        <authorList>
            <consortium name="The Broad Institute Genomics Platform"/>
            <consortium name="The Broad Institute Genome Sequencing Center for Infectious Disease"/>
            <person name="Wu L."/>
            <person name="Ma J."/>
        </authorList>
    </citation>
    <scope>NUCLEOTIDE SEQUENCE [LARGE SCALE GENOMIC DNA]</scope>
    <source>
        <strain evidence="8">KCTC 52366</strain>
    </source>
</reference>
<dbReference type="InterPro" id="IPR045229">
    <property type="entry name" value="TPP_enz"/>
</dbReference>
<dbReference type="EMBL" id="JBHRTB010000010">
    <property type="protein sequence ID" value="MFC3144977.1"/>
    <property type="molecule type" value="Genomic_DNA"/>
</dbReference>
<evidence type="ECO:0000313" key="7">
    <source>
        <dbReference type="EMBL" id="MFC3144977.1"/>
    </source>
</evidence>
<protein>
    <submittedName>
        <fullName evidence="7">Thiamine pyrophosphate-requiring protein</fullName>
    </submittedName>
</protein>
<evidence type="ECO:0000256" key="1">
    <source>
        <dbReference type="ARBA" id="ARBA00007812"/>
    </source>
</evidence>
<name>A0ABV7GUT9_9RHOB</name>
<dbReference type="Gene3D" id="3.40.50.1220">
    <property type="entry name" value="TPP-binding domain"/>
    <property type="match status" value="1"/>
</dbReference>
<evidence type="ECO:0000259" key="6">
    <source>
        <dbReference type="Pfam" id="PF02776"/>
    </source>
</evidence>
<evidence type="ECO:0000313" key="8">
    <source>
        <dbReference type="Proteomes" id="UP001595632"/>
    </source>
</evidence>
<dbReference type="InterPro" id="IPR029061">
    <property type="entry name" value="THDP-binding"/>
</dbReference>
<dbReference type="InterPro" id="IPR012001">
    <property type="entry name" value="Thiamin_PyroP_enz_TPP-bd_dom"/>
</dbReference>
<feature type="domain" description="Thiamine pyrophosphate enzyme central" evidence="4">
    <location>
        <begin position="219"/>
        <end position="348"/>
    </location>
</feature>
<dbReference type="Gene3D" id="3.40.50.970">
    <property type="match status" value="2"/>
</dbReference>
<keyword evidence="2 3" id="KW-0786">Thiamine pyrophosphate</keyword>
<dbReference type="SUPFAM" id="SSF52518">
    <property type="entry name" value="Thiamin diphosphate-binding fold (THDP-binding)"/>
    <property type="match status" value="2"/>
</dbReference>
<dbReference type="NCBIfam" id="NF006203">
    <property type="entry name" value="PRK08327.1"/>
    <property type="match status" value="1"/>
</dbReference>
<dbReference type="Pfam" id="PF02776">
    <property type="entry name" value="TPP_enzyme_N"/>
    <property type="match status" value="1"/>
</dbReference>
<evidence type="ECO:0000256" key="3">
    <source>
        <dbReference type="RuleBase" id="RU362132"/>
    </source>
</evidence>
<dbReference type="InterPro" id="IPR029035">
    <property type="entry name" value="DHS-like_NAD/FAD-binding_dom"/>
</dbReference>
<dbReference type="CDD" id="cd07035">
    <property type="entry name" value="TPP_PYR_POX_like"/>
    <property type="match status" value="1"/>
</dbReference>
<feature type="domain" description="Thiamine pyrophosphate enzyme TPP-binding" evidence="5">
    <location>
        <begin position="431"/>
        <end position="574"/>
    </location>
</feature>
<organism evidence="7 8">
    <name type="scientific">Psychromarinibacter halotolerans</name>
    <dbReference type="NCBI Taxonomy" id="1775175"/>
    <lineage>
        <taxon>Bacteria</taxon>
        <taxon>Pseudomonadati</taxon>
        <taxon>Pseudomonadota</taxon>
        <taxon>Alphaproteobacteria</taxon>
        <taxon>Rhodobacterales</taxon>
        <taxon>Paracoccaceae</taxon>
        <taxon>Psychromarinibacter</taxon>
    </lineage>
</organism>
<proteinExistence type="inferred from homology"/>
<feature type="domain" description="Thiamine pyrophosphate enzyme N-terminal TPP-binding" evidence="6">
    <location>
        <begin position="17"/>
        <end position="146"/>
    </location>
</feature>
<dbReference type="Proteomes" id="UP001595632">
    <property type="component" value="Unassembled WGS sequence"/>
</dbReference>
<dbReference type="PANTHER" id="PTHR18968:SF13">
    <property type="entry name" value="ACETOLACTATE SYNTHASE CATALYTIC SUBUNIT, MITOCHONDRIAL"/>
    <property type="match status" value="1"/>
</dbReference>